<dbReference type="OrthoDB" id="6162705at2759"/>
<dbReference type="EMBL" id="OU899035">
    <property type="protein sequence ID" value="CAH1722797.1"/>
    <property type="molecule type" value="Genomic_DNA"/>
</dbReference>
<name>A0A9P0NI22_APHGO</name>
<reference evidence="1" key="1">
    <citation type="submission" date="2022-02" db="EMBL/GenBank/DDBJ databases">
        <authorList>
            <person name="King R."/>
        </authorList>
    </citation>
    <scope>NUCLEOTIDE SEQUENCE</scope>
</reference>
<dbReference type="Proteomes" id="UP001154329">
    <property type="component" value="Chromosome 2"/>
</dbReference>
<keyword evidence="2" id="KW-1185">Reference proteome</keyword>
<protein>
    <submittedName>
        <fullName evidence="1">Uncharacterized protein</fullName>
    </submittedName>
</protein>
<organism evidence="1 2">
    <name type="scientific">Aphis gossypii</name>
    <name type="common">Cotton aphid</name>
    <dbReference type="NCBI Taxonomy" id="80765"/>
    <lineage>
        <taxon>Eukaryota</taxon>
        <taxon>Metazoa</taxon>
        <taxon>Ecdysozoa</taxon>
        <taxon>Arthropoda</taxon>
        <taxon>Hexapoda</taxon>
        <taxon>Insecta</taxon>
        <taxon>Pterygota</taxon>
        <taxon>Neoptera</taxon>
        <taxon>Paraneoptera</taxon>
        <taxon>Hemiptera</taxon>
        <taxon>Sternorrhyncha</taxon>
        <taxon>Aphidomorpha</taxon>
        <taxon>Aphidoidea</taxon>
        <taxon>Aphididae</taxon>
        <taxon>Aphidini</taxon>
        <taxon>Aphis</taxon>
        <taxon>Aphis</taxon>
    </lineage>
</organism>
<reference evidence="1" key="2">
    <citation type="submission" date="2022-10" db="EMBL/GenBank/DDBJ databases">
        <authorList>
            <consortium name="ENA_rothamsted_submissions"/>
            <consortium name="culmorum"/>
            <person name="King R."/>
        </authorList>
    </citation>
    <scope>NUCLEOTIDE SEQUENCE</scope>
</reference>
<sequence>MTDDLSRNQAARLRQERWEHHMHGLCILDNHLNVEMEIASHRSAVLNHLVEQANRVKDLWLEFQRKSDNGQVLEDTAVQMAIEQHGLQSHNFHQPQLQNKTIVSQPQSKPPEIDCDDVFNQAVSAAIVANGLITTTSTTLPENYNM</sequence>
<proteinExistence type="predicted"/>
<gene>
    <name evidence="1" type="ORF">APHIGO_LOCUS4918</name>
</gene>
<evidence type="ECO:0000313" key="2">
    <source>
        <dbReference type="Proteomes" id="UP001154329"/>
    </source>
</evidence>
<accession>A0A9P0NI22</accession>
<evidence type="ECO:0000313" key="1">
    <source>
        <dbReference type="EMBL" id="CAH1722797.1"/>
    </source>
</evidence>
<dbReference type="AlphaFoldDB" id="A0A9P0NI22"/>